<dbReference type="Gene3D" id="2.40.70.10">
    <property type="entry name" value="Acid Proteases"/>
    <property type="match status" value="1"/>
</dbReference>
<feature type="compositionally biased region" description="Acidic residues" evidence="1">
    <location>
        <begin position="453"/>
        <end position="469"/>
    </location>
</feature>
<dbReference type="InParanoid" id="A0A3N4LUF9"/>
<dbReference type="OrthoDB" id="5430981at2759"/>
<proteinExistence type="predicted"/>
<dbReference type="SUPFAM" id="SSF50630">
    <property type="entry name" value="Acid proteases"/>
    <property type="match status" value="1"/>
</dbReference>
<keyword evidence="3" id="KW-1185">Reference proteome</keyword>
<evidence type="ECO:0000313" key="3">
    <source>
        <dbReference type="Proteomes" id="UP000267821"/>
    </source>
</evidence>
<feature type="region of interest" description="Disordered" evidence="1">
    <location>
        <begin position="447"/>
        <end position="489"/>
    </location>
</feature>
<evidence type="ECO:0000313" key="2">
    <source>
        <dbReference type="EMBL" id="RPB26536.1"/>
    </source>
</evidence>
<accession>A0A3N4LUF9</accession>
<protein>
    <submittedName>
        <fullName evidence="2">Uncharacterized protein</fullName>
    </submittedName>
</protein>
<dbReference type="CDD" id="cd00303">
    <property type="entry name" value="retropepsin_like"/>
    <property type="match status" value="1"/>
</dbReference>
<dbReference type="STRING" id="1051890.A0A3N4LUF9"/>
<dbReference type="EMBL" id="ML121534">
    <property type="protein sequence ID" value="RPB26536.1"/>
    <property type="molecule type" value="Genomic_DNA"/>
</dbReference>
<feature type="compositionally biased region" description="Basic and acidic residues" evidence="1">
    <location>
        <begin position="86"/>
        <end position="97"/>
    </location>
</feature>
<gene>
    <name evidence="2" type="ORF">L211DRAFT_847167</name>
</gene>
<sequence>MTTSMTPLNSTGHKIPQQVTFIDVPDEELGLVTHTDPEGMMMLSAKMVEIIQEEDIASARQEKMGVYVESLSEEERDYLVAAVEKRARSDANPKRPDAPQPQPYIPPQGRPFIPDPYYEIPAHQYQPQFIPTAVTQRTRKARQAREPKPRKHIKIMHQGEEWDPVESLRKLPVTGLDYGNLFDWAPGIRIAVGKALQIEKGDEKSKGKKRPEVVATLAVQGAESRAEGMAEGELDNWKSSTGRGLIWRSQIEGGAYGILKEPTIRIMNFHTEGLVWPHGWKRDSAYRIGRILIDGGAVVNLMLEGTARRLGLQLKNNDNILIRTATNEIRAIEHYTQFDIEIAGVVASIRAYVIDIPQSYALLLGRRWLYQVRAFGDYAGSTYVIYDAEGRLHEVTASKDSRLNHYPEILLNPNRKTRQSELTAREEAEITLGYDKMQAIISRVVEDAKEQDQDWEETTSEEDEEEGDVFLERADQEEGREEWGKGNQQ</sequence>
<dbReference type="AlphaFoldDB" id="A0A3N4LUF9"/>
<reference evidence="2 3" key="1">
    <citation type="journal article" date="2018" name="Nat. Ecol. Evol.">
        <title>Pezizomycetes genomes reveal the molecular basis of ectomycorrhizal truffle lifestyle.</title>
        <authorList>
            <person name="Murat C."/>
            <person name="Payen T."/>
            <person name="Noel B."/>
            <person name="Kuo A."/>
            <person name="Morin E."/>
            <person name="Chen J."/>
            <person name="Kohler A."/>
            <person name="Krizsan K."/>
            <person name="Balestrini R."/>
            <person name="Da Silva C."/>
            <person name="Montanini B."/>
            <person name="Hainaut M."/>
            <person name="Levati E."/>
            <person name="Barry K.W."/>
            <person name="Belfiori B."/>
            <person name="Cichocki N."/>
            <person name="Clum A."/>
            <person name="Dockter R.B."/>
            <person name="Fauchery L."/>
            <person name="Guy J."/>
            <person name="Iotti M."/>
            <person name="Le Tacon F."/>
            <person name="Lindquist E.A."/>
            <person name="Lipzen A."/>
            <person name="Malagnac F."/>
            <person name="Mello A."/>
            <person name="Molinier V."/>
            <person name="Miyauchi S."/>
            <person name="Poulain J."/>
            <person name="Riccioni C."/>
            <person name="Rubini A."/>
            <person name="Sitrit Y."/>
            <person name="Splivallo R."/>
            <person name="Traeger S."/>
            <person name="Wang M."/>
            <person name="Zifcakova L."/>
            <person name="Wipf D."/>
            <person name="Zambonelli A."/>
            <person name="Paolocci F."/>
            <person name="Nowrousian M."/>
            <person name="Ottonello S."/>
            <person name="Baldrian P."/>
            <person name="Spatafora J.W."/>
            <person name="Henrissat B."/>
            <person name="Nagy L.G."/>
            <person name="Aury J.M."/>
            <person name="Wincker P."/>
            <person name="Grigoriev I.V."/>
            <person name="Bonfante P."/>
            <person name="Martin F.M."/>
        </authorList>
    </citation>
    <scope>NUCLEOTIDE SEQUENCE [LARGE SCALE GENOMIC DNA]</scope>
    <source>
        <strain evidence="2 3">ATCC MYA-4762</strain>
    </source>
</reference>
<dbReference type="Proteomes" id="UP000267821">
    <property type="component" value="Unassembled WGS sequence"/>
</dbReference>
<organism evidence="2 3">
    <name type="scientific">Terfezia boudieri ATCC MYA-4762</name>
    <dbReference type="NCBI Taxonomy" id="1051890"/>
    <lineage>
        <taxon>Eukaryota</taxon>
        <taxon>Fungi</taxon>
        <taxon>Dikarya</taxon>
        <taxon>Ascomycota</taxon>
        <taxon>Pezizomycotina</taxon>
        <taxon>Pezizomycetes</taxon>
        <taxon>Pezizales</taxon>
        <taxon>Pezizaceae</taxon>
        <taxon>Terfezia</taxon>
    </lineage>
</organism>
<feature type="compositionally biased region" description="Basic and acidic residues" evidence="1">
    <location>
        <begin position="470"/>
        <end position="489"/>
    </location>
</feature>
<dbReference type="InterPro" id="IPR021109">
    <property type="entry name" value="Peptidase_aspartic_dom_sf"/>
</dbReference>
<evidence type="ECO:0000256" key="1">
    <source>
        <dbReference type="SAM" id="MobiDB-lite"/>
    </source>
</evidence>
<name>A0A3N4LUF9_9PEZI</name>
<feature type="region of interest" description="Disordered" evidence="1">
    <location>
        <begin position="86"/>
        <end position="106"/>
    </location>
</feature>